<protein>
    <recommendedName>
        <fullName evidence="3">Outer membrane protein beta-barrel domain-containing protein</fullName>
    </recommendedName>
</protein>
<reference evidence="1 2" key="1">
    <citation type="submission" date="2016-10" db="EMBL/GenBank/DDBJ databases">
        <authorList>
            <person name="de Groot N.N."/>
        </authorList>
    </citation>
    <scope>NUCLEOTIDE SEQUENCE [LARGE SCALE GENOMIC DNA]</scope>
    <source>
        <strain evidence="1 2">DSM 25232</strain>
    </source>
</reference>
<evidence type="ECO:0000313" key="2">
    <source>
        <dbReference type="Proteomes" id="UP000198521"/>
    </source>
</evidence>
<keyword evidence="2" id="KW-1185">Reference proteome</keyword>
<dbReference type="EMBL" id="FOAB01000002">
    <property type="protein sequence ID" value="SEK73372.1"/>
    <property type="molecule type" value="Genomic_DNA"/>
</dbReference>
<dbReference type="STRING" id="1038014.SAMN04487910_0975"/>
<organism evidence="1 2">
    <name type="scientific">Aquimarina amphilecti</name>
    <dbReference type="NCBI Taxonomy" id="1038014"/>
    <lineage>
        <taxon>Bacteria</taxon>
        <taxon>Pseudomonadati</taxon>
        <taxon>Bacteroidota</taxon>
        <taxon>Flavobacteriia</taxon>
        <taxon>Flavobacteriales</taxon>
        <taxon>Flavobacteriaceae</taxon>
        <taxon>Aquimarina</taxon>
    </lineage>
</organism>
<evidence type="ECO:0000313" key="1">
    <source>
        <dbReference type="EMBL" id="SEK73372.1"/>
    </source>
</evidence>
<dbReference type="AlphaFoldDB" id="A0A1H7JFX3"/>
<proteinExistence type="predicted"/>
<dbReference type="Proteomes" id="UP000198521">
    <property type="component" value="Unassembled WGS sequence"/>
</dbReference>
<evidence type="ECO:0008006" key="3">
    <source>
        <dbReference type="Google" id="ProtNLM"/>
    </source>
</evidence>
<name>A0A1H7JFX3_AQUAM</name>
<accession>A0A1H7JFX3</accession>
<sequence length="226" mass="25519">MHIPNLFIYVIPCILLNSCTSAYVPNTINTPLFNEKGEIQVAIHSGTSGLDPQLSYAITNHIGLQLNGNYFMNASNVSGKIFDHYYAEIAPGYYSKINSIFRFETYGGFGLGKMEVERENELWDVNTDINLNRIFIQSSIGLTNDIVDTSFTTRFAVVNLNQNSVKRTGLFIEPVLTTKVGYKYVKAVFQFGFSFDLDTNNIYFRNSQPLLLSIGIQINPHKIFNL</sequence>
<gene>
    <name evidence="1" type="ORF">SAMN04487910_0975</name>
</gene>